<dbReference type="AlphaFoldDB" id="A0A0F5YK37"/>
<dbReference type="SUPFAM" id="SSF55811">
    <property type="entry name" value="Nudix"/>
    <property type="match status" value="1"/>
</dbReference>
<evidence type="ECO:0000256" key="1">
    <source>
        <dbReference type="ARBA" id="ARBA00005582"/>
    </source>
</evidence>
<dbReference type="OrthoDB" id="9787476at2"/>
<dbReference type="Proteomes" id="UP000033607">
    <property type="component" value="Unassembled WGS sequence"/>
</dbReference>
<evidence type="ECO:0000313" key="5">
    <source>
        <dbReference type="EMBL" id="KKD39284.1"/>
    </source>
</evidence>
<dbReference type="Gene3D" id="3.90.79.10">
    <property type="entry name" value="Nucleoside Triphosphate Pyrophosphohydrolase"/>
    <property type="match status" value="1"/>
</dbReference>
<keyword evidence="2 3" id="KW-0378">Hydrolase</keyword>
<dbReference type="InterPro" id="IPR020084">
    <property type="entry name" value="NUDIX_hydrolase_CS"/>
</dbReference>
<dbReference type="GO" id="GO:0016787">
    <property type="term" value="F:hydrolase activity"/>
    <property type="evidence" value="ECO:0007669"/>
    <property type="project" value="UniProtKB-KW"/>
</dbReference>
<protein>
    <submittedName>
        <fullName evidence="5">NUDIX hydrolase</fullName>
    </submittedName>
</protein>
<dbReference type="InterPro" id="IPR000086">
    <property type="entry name" value="NUDIX_hydrolase_dom"/>
</dbReference>
<dbReference type="EMBL" id="LATL02000032">
    <property type="protein sequence ID" value="KKD39284.1"/>
    <property type="molecule type" value="Genomic_DNA"/>
</dbReference>
<proteinExistence type="inferred from homology"/>
<evidence type="ECO:0000259" key="4">
    <source>
        <dbReference type="PROSITE" id="PS51462"/>
    </source>
</evidence>
<accession>A0A0F5YK37</accession>
<dbReference type="PRINTS" id="PR00502">
    <property type="entry name" value="NUDIXFAMILY"/>
</dbReference>
<dbReference type="CDD" id="cd02883">
    <property type="entry name" value="NUDIX_Hydrolase"/>
    <property type="match status" value="1"/>
</dbReference>
<dbReference type="PATRIC" id="fig|1637645.4.peg.558"/>
<evidence type="ECO:0000256" key="2">
    <source>
        <dbReference type="ARBA" id="ARBA00022801"/>
    </source>
</evidence>
<dbReference type="RefSeq" id="WP_046277266.1">
    <property type="nucleotide sequence ID" value="NZ_LATL02000032.1"/>
</dbReference>
<reference evidence="5 6" key="1">
    <citation type="submission" date="2015-06" db="EMBL/GenBank/DDBJ databases">
        <title>Draft genome assembly of filamentous brackish cyanobacterium Limnoraphis robusta strain CS-951.</title>
        <authorList>
            <person name="Willis A."/>
            <person name="Parks M."/>
            <person name="Burford M.A."/>
        </authorList>
    </citation>
    <scope>NUCLEOTIDE SEQUENCE [LARGE SCALE GENOMIC DNA]</scope>
    <source>
        <strain evidence="5 6">CS-951</strain>
    </source>
</reference>
<dbReference type="InterPro" id="IPR020476">
    <property type="entry name" value="Nudix_hydrolase"/>
</dbReference>
<dbReference type="PANTHER" id="PTHR43736:SF1">
    <property type="entry name" value="DIHYDRONEOPTERIN TRIPHOSPHATE DIPHOSPHATASE"/>
    <property type="match status" value="1"/>
</dbReference>
<sequence length="155" mass="17461">MVESVKRLWQFGQTVLGIIFRHPVTGVSIVPILPNGQIILVRRRDNGKWALPGGMVDWGEDIPTAMRRELAEETGLELVKIGRLVGVYSAPDRDSRLHSICILVEAEVQGTIQILDQLEISEVKAFSRESIPKDNLSHDYDRQIQDYLEGRTTLA</sequence>
<dbReference type="PROSITE" id="PS51462">
    <property type="entry name" value="NUDIX"/>
    <property type="match status" value="1"/>
</dbReference>
<feature type="domain" description="Nudix hydrolase" evidence="4">
    <location>
        <begin position="22"/>
        <end position="148"/>
    </location>
</feature>
<dbReference type="Pfam" id="PF00293">
    <property type="entry name" value="NUDIX"/>
    <property type="match status" value="1"/>
</dbReference>
<organism evidence="5 6">
    <name type="scientific">Limnoraphis robusta CS-951</name>
    <dbReference type="NCBI Taxonomy" id="1637645"/>
    <lineage>
        <taxon>Bacteria</taxon>
        <taxon>Bacillati</taxon>
        <taxon>Cyanobacteriota</taxon>
        <taxon>Cyanophyceae</taxon>
        <taxon>Oscillatoriophycideae</taxon>
        <taxon>Oscillatoriales</taxon>
        <taxon>Sirenicapillariaceae</taxon>
        <taxon>Limnoraphis</taxon>
    </lineage>
</organism>
<gene>
    <name evidence="5" type="ORF">WN50_04260</name>
</gene>
<dbReference type="InterPro" id="IPR015797">
    <property type="entry name" value="NUDIX_hydrolase-like_dom_sf"/>
</dbReference>
<evidence type="ECO:0000256" key="3">
    <source>
        <dbReference type="RuleBase" id="RU003476"/>
    </source>
</evidence>
<evidence type="ECO:0000313" key="6">
    <source>
        <dbReference type="Proteomes" id="UP000033607"/>
    </source>
</evidence>
<dbReference type="PROSITE" id="PS00893">
    <property type="entry name" value="NUDIX_BOX"/>
    <property type="match status" value="1"/>
</dbReference>
<comment type="similarity">
    <text evidence="1 3">Belongs to the Nudix hydrolase family.</text>
</comment>
<dbReference type="PANTHER" id="PTHR43736">
    <property type="entry name" value="ADP-RIBOSE PYROPHOSPHATASE"/>
    <property type="match status" value="1"/>
</dbReference>
<name>A0A0F5YK37_9CYAN</name>
<comment type="caution">
    <text evidence="5">The sequence shown here is derived from an EMBL/GenBank/DDBJ whole genome shotgun (WGS) entry which is preliminary data.</text>
</comment>